<feature type="transmembrane region" description="Helical" evidence="1">
    <location>
        <begin position="346"/>
        <end position="364"/>
    </location>
</feature>
<gene>
    <name evidence="2" type="ORF">PPRIM_AZ9-3.1.T0380317</name>
</gene>
<comment type="caution">
    <text evidence="2">The sequence shown here is derived from an EMBL/GenBank/DDBJ whole genome shotgun (WGS) entry which is preliminary data.</text>
</comment>
<dbReference type="Proteomes" id="UP000688137">
    <property type="component" value="Unassembled WGS sequence"/>
</dbReference>
<evidence type="ECO:0008006" key="4">
    <source>
        <dbReference type="Google" id="ProtNLM"/>
    </source>
</evidence>
<sequence>MTQQFIINLQIYINKVYQTPNQTVTFYANFIIFSYQNNLQIDLTNNTMIPQSKNVSYPMNLILDRQVGYYNISQTQGVNQYCSLKQFFHNYSKIPNQSNYSLITSINNEFFAFQNNSYIQIVNSDLNNIYNLSYSNLNLSECLKSTLSNYTLYSICQDSYIARVETTQLPRMFLNISKISSVFNQIFVSGSLDQQQYEQLYWLNQSNNAFQPIFNSNYSCKDFSISQIVTTSSFIQQQQQIIILYIHYKEQIQQLYYLFLSVENNQITLQNSAFVKQYISNNENSRSQLPPSFFLIIQIFKNRAIILLTNFLRQIQQFIILKLSIQIILVRQLILDNNRVYYKQYLQELFQIMVIQIILVILFIRMEF</sequence>
<protein>
    <recommendedName>
        <fullName evidence="4">Transmembrane protein</fullName>
    </recommendedName>
</protein>
<dbReference type="EMBL" id="CAJJDM010000037">
    <property type="protein sequence ID" value="CAD8066194.1"/>
    <property type="molecule type" value="Genomic_DNA"/>
</dbReference>
<name>A0A8S1LUC6_PARPR</name>
<evidence type="ECO:0000313" key="2">
    <source>
        <dbReference type="EMBL" id="CAD8066194.1"/>
    </source>
</evidence>
<evidence type="ECO:0000313" key="3">
    <source>
        <dbReference type="Proteomes" id="UP000688137"/>
    </source>
</evidence>
<keyword evidence="1" id="KW-0812">Transmembrane</keyword>
<keyword evidence="3" id="KW-1185">Reference proteome</keyword>
<keyword evidence="1" id="KW-1133">Transmembrane helix</keyword>
<proteinExistence type="predicted"/>
<accession>A0A8S1LUC6</accession>
<reference evidence="2" key="1">
    <citation type="submission" date="2021-01" db="EMBL/GenBank/DDBJ databases">
        <authorList>
            <consortium name="Genoscope - CEA"/>
            <person name="William W."/>
        </authorList>
    </citation>
    <scope>NUCLEOTIDE SEQUENCE</scope>
</reference>
<keyword evidence="1" id="KW-0472">Membrane</keyword>
<dbReference type="AlphaFoldDB" id="A0A8S1LUC6"/>
<feature type="transmembrane region" description="Helical" evidence="1">
    <location>
        <begin position="318"/>
        <end position="334"/>
    </location>
</feature>
<organism evidence="2 3">
    <name type="scientific">Paramecium primaurelia</name>
    <dbReference type="NCBI Taxonomy" id="5886"/>
    <lineage>
        <taxon>Eukaryota</taxon>
        <taxon>Sar</taxon>
        <taxon>Alveolata</taxon>
        <taxon>Ciliophora</taxon>
        <taxon>Intramacronucleata</taxon>
        <taxon>Oligohymenophorea</taxon>
        <taxon>Peniculida</taxon>
        <taxon>Parameciidae</taxon>
        <taxon>Paramecium</taxon>
    </lineage>
</organism>
<evidence type="ECO:0000256" key="1">
    <source>
        <dbReference type="SAM" id="Phobius"/>
    </source>
</evidence>